<proteinExistence type="predicted"/>
<evidence type="ECO:0000313" key="3">
    <source>
        <dbReference type="EMBL" id="OUD15402.1"/>
    </source>
</evidence>
<organism evidence="3 4">
    <name type="scientific">Thioflexithrix psekupsensis</name>
    <dbReference type="NCBI Taxonomy" id="1570016"/>
    <lineage>
        <taxon>Bacteria</taxon>
        <taxon>Pseudomonadati</taxon>
        <taxon>Pseudomonadota</taxon>
        <taxon>Gammaproteobacteria</taxon>
        <taxon>Thiotrichales</taxon>
        <taxon>Thioflexithrix</taxon>
    </lineage>
</organism>
<keyword evidence="4" id="KW-1185">Reference proteome</keyword>
<dbReference type="RefSeq" id="WP_086486997.1">
    <property type="nucleotide sequence ID" value="NZ_MSLT01000006.1"/>
</dbReference>
<dbReference type="EMBL" id="MSLT01000006">
    <property type="protein sequence ID" value="OUD15402.1"/>
    <property type="molecule type" value="Genomic_DNA"/>
</dbReference>
<feature type="domain" description="AB hydrolase-1" evidence="2">
    <location>
        <begin position="16"/>
        <end position="244"/>
    </location>
</feature>
<sequence length="259" mass="29555">MPHELAYQHYGDSGEPLIILHGLFGSAKNWHSIARQLESQFNIWALDLRNHGASPWDVTMNYPELADDLRYFIEQHQLAPANLLGHSMGGKTAMTLALALPTLVKRLIVVDIAPVNYNHSFIDYVQAMQHIDLSGLNRRSEVDQRLSETIQDTSIRMFLLQNLVFNTDHYDWRINLSALAANMHYLTAFPQIDSDIQFKGETVFLRGEKSDYILPVHEETICHYFPNARIETIANAGHWIHADQPQSLLAQLQKILGTE</sequence>
<name>A0A251XAE4_9GAMM</name>
<dbReference type="PANTHER" id="PTHR46118">
    <property type="entry name" value="PROTEIN ABHD11"/>
    <property type="match status" value="1"/>
</dbReference>
<evidence type="ECO:0000259" key="2">
    <source>
        <dbReference type="Pfam" id="PF00561"/>
    </source>
</evidence>
<dbReference type="Proteomes" id="UP000194798">
    <property type="component" value="Unassembled WGS sequence"/>
</dbReference>
<dbReference type="SUPFAM" id="SSF53474">
    <property type="entry name" value="alpha/beta-Hydrolases"/>
    <property type="match status" value="1"/>
</dbReference>
<keyword evidence="1" id="KW-0378">Hydrolase</keyword>
<evidence type="ECO:0000256" key="1">
    <source>
        <dbReference type="ARBA" id="ARBA00022801"/>
    </source>
</evidence>
<dbReference type="Pfam" id="PF00561">
    <property type="entry name" value="Abhydrolase_1"/>
    <property type="match status" value="1"/>
</dbReference>
<gene>
    <name evidence="3" type="ORF">TPSD3_02415</name>
</gene>
<dbReference type="GO" id="GO:0016787">
    <property type="term" value="F:hydrolase activity"/>
    <property type="evidence" value="ECO:0007669"/>
    <property type="project" value="UniProtKB-KW"/>
</dbReference>
<protein>
    <recommendedName>
        <fullName evidence="2">AB hydrolase-1 domain-containing protein</fullName>
    </recommendedName>
</protein>
<dbReference type="InterPro" id="IPR029058">
    <property type="entry name" value="AB_hydrolase_fold"/>
</dbReference>
<dbReference type="OrthoDB" id="7057597at2"/>
<dbReference type="PANTHER" id="PTHR46118:SF4">
    <property type="entry name" value="PROTEIN ABHD11"/>
    <property type="match status" value="1"/>
</dbReference>
<dbReference type="InterPro" id="IPR000073">
    <property type="entry name" value="AB_hydrolase_1"/>
</dbReference>
<comment type="caution">
    <text evidence="3">The sequence shown here is derived from an EMBL/GenBank/DDBJ whole genome shotgun (WGS) entry which is preliminary data.</text>
</comment>
<evidence type="ECO:0000313" key="4">
    <source>
        <dbReference type="Proteomes" id="UP000194798"/>
    </source>
</evidence>
<accession>A0A251XAE4</accession>
<reference evidence="3 4" key="1">
    <citation type="submission" date="2016-12" db="EMBL/GenBank/DDBJ databases">
        <title>Thioflexothrix psekupsii D3 genome sequencing and assembly.</title>
        <authorList>
            <person name="Fomenkov A."/>
            <person name="Vincze T."/>
            <person name="Grabovich M."/>
            <person name="Anton B.P."/>
            <person name="Dubinina G."/>
            <person name="Orlova M."/>
            <person name="Belousova E."/>
            <person name="Roberts R.J."/>
        </authorList>
    </citation>
    <scope>NUCLEOTIDE SEQUENCE [LARGE SCALE GENOMIC DNA]</scope>
    <source>
        <strain evidence="3">D3</strain>
    </source>
</reference>
<dbReference type="Gene3D" id="3.40.50.1820">
    <property type="entry name" value="alpha/beta hydrolase"/>
    <property type="match status" value="1"/>
</dbReference>
<dbReference type="AlphaFoldDB" id="A0A251XAE4"/>